<dbReference type="SUPFAM" id="SSF57716">
    <property type="entry name" value="Glucocorticoid receptor-like (DNA-binding domain)"/>
    <property type="match status" value="1"/>
</dbReference>
<keyword evidence="3 10" id="KW-0863">Zinc-finger</keyword>
<feature type="region of interest" description="Disordered" evidence="11">
    <location>
        <begin position="139"/>
        <end position="169"/>
    </location>
</feature>
<dbReference type="KEGG" id="spu:579226"/>
<reference evidence="14" key="2">
    <citation type="submission" date="2021-01" db="UniProtKB">
        <authorList>
            <consortium name="EnsemblMetazoa"/>
        </authorList>
    </citation>
    <scope>IDENTIFICATION</scope>
</reference>
<evidence type="ECO:0000256" key="4">
    <source>
        <dbReference type="ARBA" id="ARBA00022833"/>
    </source>
</evidence>
<dbReference type="EnsemblMetazoa" id="XM_011667470">
    <property type="protein sequence ID" value="XP_011665772"/>
    <property type="gene ID" value="LOC579226"/>
</dbReference>
<evidence type="ECO:0000313" key="15">
    <source>
        <dbReference type="Proteomes" id="UP000007110"/>
    </source>
</evidence>
<dbReference type="PROSITE" id="PS51843">
    <property type="entry name" value="NR_LBD"/>
    <property type="match status" value="1"/>
</dbReference>
<reference evidence="15" key="1">
    <citation type="submission" date="2015-02" db="EMBL/GenBank/DDBJ databases">
        <title>Genome sequencing for Strongylocentrotus purpuratus.</title>
        <authorList>
            <person name="Murali S."/>
            <person name="Liu Y."/>
            <person name="Vee V."/>
            <person name="English A."/>
            <person name="Wang M."/>
            <person name="Skinner E."/>
            <person name="Han Y."/>
            <person name="Muzny D.M."/>
            <person name="Worley K.C."/>
            <person name="Gibbs R.A."/>
        </authorList>
    </citation>
    <scope>NUCLEOTIDE SEQUENCE</scope>
</reference>
<dbReference type="FunFam" id="3.30.50.10:FF:000006">
    <property type="entry name" value="Nuclear receptor subfamily 5 group A member"/>
    <property type="match status" value="1"/>
</dbReference>
<dbReference type="GO" id="GO:0006357">
    <property type="term" value="P:regulation of transcription by RNA polymerase II"/>
    <property type="evidence" value="ECO:0000318"/>
    <property type="project" value="GO_Central"/>
</dbReference>
<keyword evidence="2 10" id="KW-0479">Metal-binding</keyword>
<name>A0A7M7HDI0_STRPU</name>
<dbReference type="Gene3D" id="1.10.565.10">
    <property type="entry name" value="Retinoid X Receptor"/>
    <property type="match status" value="1"/>
</dbReference>
<dbReference type="Pfam" id="PF00105">
    <property type="entry name" value="zf-C4"/>
    <property type="match status" value="1"/>
</dbReference>
<dbReference type="GeneID" id="579226"/>
<comment type="subcellular location">
    <subcellularLocation>
        <location evidence="1 10">Nucleus</location>
    </subcellularLocation>
</comment>
<dbReference type="InterPro" id="IPR001723">
    <property type="entry name" value="Nuclear_hrmn_rcpt"/>
</dbReference>
<protein>
    <submittedName>
        <fullName evidence="14">Uncharacterized protein</fullName>
    </submittedName>
</protein>
<comment type="similarity">
    <text evidence="10">Belongs to the nuclear hormone receptor family.</text>
</comment>
<evidence type="ECO:0000256" key="3">
    <source>
        <dbReference type="ARBA" id="ARBA00022771"/>
    </source>
</evidence>
<evidence type="ECO:0000256" key="7">
    <source>
        <dbReference type="ARBA" id="ARBA00023163"/>
    </source>
</evidence>
<evidence type="ECO:0000256" key="2">
    <source>
        <dbReference type="ARBA" id="ARBA00022723"/>
    </source>
</evidence>
<evidence type="ECO:0000256" key="10">
    <source>
        <dbReference type="RuleBase" id="RU004334"/>
    </source>
</evidence>
<evidence type="ECO:0000259" key="13">
    <source>
        <dbReference type="PROSITE" id="PS51843"/>
    </source>
</evidence>
<dbReference type="Pfam" id="PF00104">
    <property type="entry name" value="Hormone_recep"/>
    <property type="match status" value="1"/>
</dbReference>
<evidence type="ECO:0000256" key="6">
    <source>
        <dbReference type="ARBA" id="ARBA00023125"/>
    </source>
</evidence>
<keyword evidence="4 10" id="KW-0862">Zinc</keyword>
<keyword evidence="6 10" id="KW-0238">DNA-binding</keyword>
<feature type="region of interest" description="Disordered" evidence="11">
    <location>
        <begin position="1"/>
        <end position="55"/>
    </location>
</feature>
<evidence type="ECO:0000256" key="5">
    <source>
        <dbReference type="ARBA" id="ARBA00023015"/>
    </source>
</evidence>
<keyword evidence="9 10" id="KW-0539">Nucleus</keyword>
<keyword evidence="7 10" id="KW-0804">Transcription</keyword>
<dbReference type="PRINTS" id="PR00398">
    <property type="entry name" value="STRDHORMONER"/>
</dbReference>
<sequence length="447" mass="49224">MECYDSDQLSMSTSPSTIASSSISPSTPHDHAQYSPGSTSSSTSPLASNPDAGGIGDRDRERPCLVCGDRGTGCHYSVFSCEGCKGFFKRTVQKQLLYSCRGRSNMEGCCEINKTSRNSCQFCRFQKCLTAGMKTDAVREDRLPGGKPKHKKLRSETTTSNHGRIDCSPMGSEVIQSTTNDNAQTVHDDLTGSDVEPWRPTVKALIDAKPHLIPDASAGPPPGMLFSMDSMPNFMPPSPNEFSPPPYSIRGFTVQDLMQGGFQELYMIVKWAKSIPGFRQLCLEDQMALLKASFMDLNVLRLAYRSVDCLPMLQFTTKCMLTISECKDLGWGDLINATVEFCSTLQDLSLDVTEFCILNGLVVCFPDAPGLVEVDSVTELQKCYLDCLQKYIASAFPNEPKRYGKILMRLPTLRKVSAKAMEQFMGLKLAGKIQVPGLVEEMMNCTI</sequence>
<dbReference type="InterPro" id="IPR013088">
    <property type="entry name" value="Znf_NHR/GATA"/>
</dbReference>
<dbReference type="InParanoid" id="A0A7M7HDI0"/>
<dbReference type="GO" id="GO:0000785">
    <property type="term" value="C:chromatin"/>
    <property type="evidence" value="ECO:0000318"/>
    <property type="project" value="GO_Central"/>
</dbReference>
<dbReference type="GO" id="GO:0004879">
    <property type="term" value="F:nuclear receptor activity"/>
    <property type="evidence" value="ECO:0000318"/>
    <property type="project" value="GO_Central"/>
</dbReference>
<evidence type="ECO:0000256" key="11">
    <source>
        <dbReference type="SAM" id="MobiDB-lite"/>
    </source>
</evidence>
<evidence type="ECO:0000313" key="14">
    <source>
        <dbReference type="EnsemblMetazoa" id="XP_011665772"/>
    </source>
</evidence>
<dbReference type="CDD" id="cd06961">
    <property type="entry name" value="NR_DBD_TR"/>
    <property type="match status" value="1"/>
</dbReference>
<dbReference type="InterPro" id="IPR050200">
    <property type="entry name" value="Nuclear_hormone_rcpt_NR3"/>
</dbReference>
<dbReference type="PROSITE" id="PS51030">
    <property type="entry name" value="NUCLEAR_REC_DBD_2"/>
    <property type="match status" value="1"/>
</dbReference>
<dbReference type="SMART" id="SM00399">
    <property type="entry name" value="ZnF_C4"/>
    <property type="match status" value="1"/>
</dbReference>
<keyword evidence="15" id="KW-1185">Reference proteome</keyword>
<proteinExistence type="inferred from homology"/>
<dbReference type="AlphaFoldDB" id="A0A7M7HDI0"/>
<dbReference type="PROSITE" id="PS00031">
    <property type="entry name" value="NUCLEAR_REC_DBD_1"/>
    <property type="match status" value="1"/>
</dbReference>
<dbReference type="GO" id="GO:0034056">
    <property type="term" value="F:estrogen response element binding"/>
    <property type="evidence" value="ECO:0000318"/>
    <property type="project" value="GO_Central"/>
</dbReference>
<evidence type="ECO:0000256" key="1">
    <source>
        <dbReference type="ARBA" id="ARBA00004123"/>
    </source>
</evidence>
<feature type="compositionally biased region" description="Low complexity" evidence="11">
    <location>
        <begin position="35"/>
        <end position="45"/>
    </location>
</feature>
<dbReference type="SMART" id="SM00430">
    <property type="entry name" value="HOLI"/>
    <property type="match status" value="1"/>
</dbReference>
<feature type="domain" description="Nuclear receptor" evidence="12">
    <location>
        <begin position="61"/>
        <end position="140"/>
    </location>
</feature>
<dbReference type="SUPFAM" id="SSF48508">
    <property type="entry name" value="Nuclear receptor ligand-binding domain"/>
    <property type="match status" value="1"/>
</dbReference>
<feature type="compositionally biased region" description="Low complexity" evidence="11">
    <location>
        <begin position="10"/>
        <end position="27"/>
    </location>
</feature>
<dbReference type="OrthoDB" id="5799427at2759"/>
<dbReference type="GO" id="GO:0005634">
    <property type="term" value="C:nucleus"/>
    <property type="evidence" value="ECO:0000318"/>
    <property type="project" value="GO_Central"/>
</dbReference>
<evidence type="ECO:0000259" key="12">
    <source>
        <dbReference type="PROSITE" id="PS51030"/>
    </source>
</evidence>
<dbReference type="RefSeq" id="XP_011665772.2">
    <property type="nucleotide sequence ID" value="XM_011667470.2"/>
</dbReference>
<dbReference type="OMA" id="CVINKYT"/>
<evidence type="ECO:0000256" key="9">
    <source>
        <dbReference type="ARBA" id="ARBA00023242"/>
    </source>
</evidence>
<dbReference type="InterPro" id="IPR035500">
    <property type="entry name" value="NHR-like_dom_sf"/>
</dbReference>
<accession>A0A7M7HDI0</accession>
<dbReference type="InterPro" id="IPR001628">
    <property type="entry name" value="Znf_hrmn_rcpt"/>
</dbReference>
<dbReference type="GO" id="GO:0008270">
    <property type="term" value="F:zinc ion binding"/>
    <property type="evidence" value="ECO:0007669"/>
    <property type="project" value="UniProtKB-KW"/>
</dbReference>
<dbReference type="Proteomes" id="UP000007110">
    <property type="component" value="Unassembled WGS sequence"/>
</dbReference>
<dbReference type="Gene3D" id="3.30.50.10">
    <property type="entry name" value="Erythroid Transcription Factor GATA-1, subunit A"/>
    <property type="match status" value="1"/>
</dbReference>
<feature type="domain" description="NR LBD" evidence="13">
    <location>
        <begin position="226"/>
        <end position="446"/>
    </location>
</feature>
<keyword evidence="8 10" id="KW-0675">Receptor</keyword>
<organism evidence="14 15">
    <name type="scientific">Strongylocentrotus purpuratus</name>
    <name type="common">Purple sea urchin</name>
    <dbReference type="NCBI Taxonomy" id="7668"/>
    <lineage>
        <taxon>Eukaryota</taxon>
        <taxon>Metazoa</taxon>
        <taxon>Echinodermata</taxon>
        <taxon>Eleutherozoa</taxon>
        <taxon>Echinozoa</taxon>
        <taxon>Echinoidea</taxon>
        <taxon>Euechinoidea</taxon>
        <taxon>Echinacea</taxon>
        <taxon>Camarodonta</taxon>
        <taxon>Echinidea</taxon>
        <taxon>Strongylocentrotidae</taxon>
        <taxon>Strongylocentrotus</taxon>
    </lineage>
</organism>
<dbReference type="PANTHER" id="PTHR48092">
    <property type="entry name" value="KNIRPS-RELATED PROTEIN-RELATED"/>
    <property type="match status" value="1"/>
</dbReference>
<keyword evidence="5 10" id="KW-0805">Transcription regulation</keyword>
<dbReference type="PRINTS" id="PR00047">
    <property type="entry name" value="STROIDFINGER"/>
</dbReference>
<evidence type="ECO:0000256" key="8">
    <source>
        <dbReference type="ARBA" id="ARBA00023170"/>
    </source>
</evidence>
<dbReference type="InterPro" id="IPR000536">
    <property type="entry name" value="Nucl_hrmn_rcpt_lig-bd"/>
</dbReference>